<dbReference type="PRINTS" id="PR00105">
    <property type="entry name" value="C5METTRFRASE"/>
</dbReference>
<dbReference type="EMBL" id="FNHL01000002">
    <property type="protein sequence ID" value="SDM52848.1"/>
    <property type="molecule type" value="Genomic_DNA"/>
</dbReference>
<keyword evidence="3" id="KW-0949">S-adenosyl-L-methionine</keyword>
<dbReference type="OrthoDB" id="293786at2157"/>
<evidence type="ECO:0000313" key="6">
    <source>
        <dbReference type="Proteomes" id="UP000199451"/>
    </source>
</evidence>
<sequence length="322" mass="36569">MDPDDFTFIDLFAGIGGIRIAFERAGGECVFSSEIDDMARQTYEEAFGEVPHGDIKEIPASEVPDHDILVGGWPCPSFSIMGDKEGMDDERGALFFEIERILKEKQPHAFMLENVKHLKGIDGGEVYEFIESRLEDAGYHVSSKVLNALDFGLPQKRERTIIVGFKENYKFRIPERNGESRDLDDVLLDDADVDEEYEATDYIKEKRQDAVKDEHVFSPSVWHENRSGNISMLPYSCALRANASHNYLLVNGKRHFTPREMLRLQGFPEDFEVTGAYTRIREQVGNSVPVPMIEAVAKEMIRTIRRGEIKDDTQQATLPTGE</sequence>
<dbReference type="Gene3D" id="3.90.120.10">
    <property type="entry name" value="DNA Methylase, subunit A, domain 2"/>
    <property type="match status" value="1"/>
</dbReference>
<dbReference type="STRING" id="660521.SAMN04487949_1970"/>
<gene>
    <name evidence="5" type="ORF">SAMN04487949_1970</name>
</gene>
<dbReference type="CDD" id="cd00315">
    <property type="entry name" value="Cyt_C5_DNA_methylase"/>
    <property type="match status" value="1"/>
</dbReference>
<keyword evidence="6" id="KW-1185">Reference proteome</keyword>
<proteinExistence type="inferred from homology"/>
<protein>
    <submittedName>
        <fullName evidence="5">DNA (Cytosine-5)-methyltransferase 1</fullName>
    </submittedName>
</protein>
<dbReference type="RefSeq" id="WP_089697193.1">
    <property type="nucleotide sequence ID" value="NZ_FNHL01000002.1"/>
</dbReference>
<dbReference type="Gene3D" id="3.40.50.150">
    <property type="entry name" value="Vaccinia Virus protein VP39"/>
    <property type="match status" value="1"/>
</dbReference>
<dbReference type="PROSITE" id="PS51679">
    <property type="entry name" value="SAM_MT_C5"/>
    <property type="match status" value="1"/>
</dbReference>
<dbReference type="Pfam" id="PF00145">
    <property type="entry name" value="DNA_methylase"/>
    <property type="match status" value="1"/>
</dbReference>
<dbReference type="GO" id="GO:0008168">
    <property type="term" value="F:methyltransferase activity"/>
    <property type="evidence" value="ECO:0007669"/>
    <property type="project" value="UniProtKB-KW"/>
</dbReference>
<organism evidence="5 6">
    <name type="scientific">Halogranum gelatinilyticum</name>
    <dbReference type="NCBI Taxonomy" id="660521"/>
    <lineage>
        <taxon>Archaea</taxon>
        <taxon>Methanobacteriati</taxon>
        <taxon>Methanobacteriota</taxon>
        <taxon>Stenosarchaea group</taxon>
        <taxon>Halobacteria</taxon>
        <taxon>Halobacteriales</taxon>
        <taxon>Haloferacaceae</taxon>
    </lineage>
</organism>
<dbReference type="GO" id="GO:0032259">
    <property type="term" value="P:methylation"/>
    <property type="evidence" value="ECO:0007669"/>
    <property type="project" value="UniProtKB-KW"/>
</dbReference>
<dbReference type="PROSITE" id="PS00094">
    <property type="entry name" value="C5_MTASE_1"/>
    <property type="match status" value="1"/>
</dbReference>
<evidence type="ECO:0000313" key="5">
    <source>
        <dbReference type="EMBL" id="SDM52848.1"/>
    </source>
</evidence>
<dbReference type="SUPFAM" id="SSF53335">
    <property type="entry name" value="S-adenosyl-L-methionine-dependent methyltransferases"/>
    <property type="match status" value="1"/>
</dbReference>
<accession>A0A1G9TZ02</accession>
<reference evidence="6" key="1">
    <citation type="submission" date="2016-10" db="EMBL/GenBank/DDBJ databases">
        <authorList>
            <person name="Varghese N."/>
            <person name="Submissions S."/>
        </authorList>
    </citation>
    <scope>NUCLEOTIDE SEQUENCE [LARGE SCALE GENOMIC DNA]</scope>
    <source>
        <strain evidence="6">CGMCC 1.10119</strain>
    </source>
</reference>
<dbReference type="InterPro" id="IPR029063">
    <property type="entry name" value="SAM-dependent_MTases_sf"/>
</dbReference>
<keyword evidence="1 5" id="KW-0489">Methyltransferase</keyword>
<dbReference type="InterPro" id="IPR018117">
    <property type="entry name" value="C5_DNA_meth_AS"/>
</dbReference>
<dbReference type="InterPro" id="IPR050750">
    <property type="entry name" value="C5-MTase"/>
</dbReference>
<evidence type="ECO:0000256" key="4">
    <source>
        <dbReference type="RuleBase" id="RU000416"/>
    </source>
</evidence>
<dbReference type="AlphaFoldDB" id="A0A1G9TZ02"/>
<dbReference type="NCBIfam" id="TIGR00675">
    <property type="entry name" value="dcm"/>
    <property type="match status" value="1"/>
</dbReference>
<dbReference type="PANTHER" id="PTHR46098:SF1">
    <property type="entry name" value="TRNA (CYTOSINE(38)-C(5))-METHYLTRANSFERASE"/>
    <property type="match status" value="1"/>
</dbReference>
<dbReference type="InterPro" id="IPR001525">
    <property type="entry name" value="C5_MeTfrase"/>
</dbReference>
<dbReference type="Proteomes" id="UP000199451">
    <property type="component" value="Unassembled WGS sequence"/>
</dbReference>
<dbReference type="PANTHER" id="PTHR46098">
    <property type="entry name" value="TRNA (CYTOSINE(38)-C(5))-METHYLTRANSFERASE"/>
    <property type="match status" value="1"/>
</dbReference>
<comment type="similarity">
    <text evidence="4">Belongs to the class I-like SAM-binding methyltransferase superfamily. C5-methyltransferase family.</text>
</comment>
<name>A0A1G9TZ02_9EURY</name>
<evidence type="ECO:0000256" key="3">
    <source>
        <dbReference type="ARBA" id="ARBA00022691"/>
    </source>
</evidence>
<keyword evidence="2 5" id="KW-0808">Transferase</keyword>
<evidence type="ECO:0000256" key="2">
    <source>
        <dbReference type="ARBA" id="ARBA00022679"/>
    </source>
</evidence>
<evidence type="ECO:0000256" key="1">
    <source>
        <dbReference type="ARBA" id="ARBA00022603"/>
    </source>
</evidence>